<accession>A0A7C5TFC9</accession>
<dbReference type="InterPro" id="IPR036465">
    <property type="entry name" value="vWFA_dom_sf"/>
</dbReference>
<proteinExistence type="predicted"/>
<dbReference type="PANTHER" id="PTHR33608">
    <property type="entry name" value="BLL2464 PROTEIN"/>
    <property type="match status" value="1"/>
</dbReference>
<reference evidence="3" key="1">
    <citation type="journal article" date="2020" name="mSystems">
        <title>Genome- and Community-Level Interaction Insights into Carbon Utilization and Element Cycling Functions of Hydrothermarchaeota in Hydrothermal Sediment.</title>
        <authorList>
            <person name="Zhou Z."/>
            <person name="Liu Y."/>
            <person name="Xu W."/>
            <person name="Pan J."/>
            <person name="Luo Z.H."/>
            <person name="Li M."/>
        </authorList>
    </citation>
    <scope>NUCLEOTIDE SEQUENCE [LARGE SCALE GENOMIC DNA]</scope>
    <source>
        <strain evidence="3">SpSt-1121</strain>
    </source>
</reference>
<keyword evidence="1" id="KW-0472">Membrane</keyword>
<evidence type="ECO:0000259" key="2">
    <source>
        <dbReference type="Pfam" id="PF01882"/>
    </source>
</evidence>
<dbReference type="Gene3D" id="3.40.50.410">
    <property type="entry name" value="von Willebrand factor, type A domain"/>
    <property type="match status" value="1"/>
</dbReference>
<dbReference type="AlphaFoldDB" id="A0A7C5TFC9"/>
<comment type="caution">
    <text evidence="3">The sequence shown here is derived from an EMBL/GenBank/DDBJ whole genome shotgun (WGS) entry which is preliminary data.</text>
</comment>
<sequence>MSMVDVSGIRMTFRAKAFILLIALFFVFGLVIDRAFLSFSIALIVFLACVRGYVALALGAVMRFGIDMPSPIAVDGSYIDVDIAIRNNMFIPVAFLEISIDYSPFIKLAEGSKALLLFIPSKSYIVVKLRFLARVGTHYIGPLNAVVRDPLGLFRSIDVSIGCRGYVKVFPKVSEAEVRKLLLYTRASGLVRSRQRGSGVEFHSLREYREDDDMRRIDWKHFSALQRLFVKDMERETMSYIVFVVDATKDMLSGVYGYTPLDHCSRIVASIARYLALRGDNIMLIIYSEADLIYTQRFVKGAKGFNAISSILSSIDFSKYVEKNTKYSRPSAITAAINSVISSIPRERVLVFIFTSSGDESYKEALLRNIEKLKTMKCNIYVVMPITTAFEVKGLEPWQQAIYRVKVFDDMKKELEFVKKLRRYGVNVVATGPKHIPQTVISIVEQYRT</sequence>
<organism evidence="3">
    <name type="scientific">Ignisphaera aggregans</name>
    <dbReference type="NCBI Taxonomy" id="334771"/>
    <lineage>
        <taxon>Archaea</taxon>
        <taxon>Thermoproteota</taxon>
        <taxon>Thermoprotei</taxon>
        <taxon>Desulfurococcales</taxon>
        <taxon>Desulfurococcaceae</taxon>
        <taxon>Ignisphaera</taxon>
    </lineage>
</organism>
<dbReference type="Pfam" id="PF01882">
    <property type="entry name" value="DUF58"/>
    <property type="match status" value="1"/>
</dbReference>
<name>A0A7C5TFC9_9CREN</name>
<dbReference type="PANTHER" id="PTHR33608:SF3">
    <property type="entry name" value="SLR2013 PROTEIN"/>
    <property type="match status" value="1"/>
</dbReference>
<evidence type="ECO:0000256" key="1">
    <source>
        <dbReference type="SAM" id="Phobius"/>
    </source>
</evidence>
<keyword evidence="1" id="KW-1133">Transmembrane helix</keyword>
<dbReference type="EMBL" id="DRZI01000104">
    <property type="protein sequence ID" value="HHP81514.1"/>
    <property type="molecule type" value="Genomic_DNA"/>
</dbReference>
<dbReference type="InterPro" id="IPR002881">
    <property type="entry name" value="DUF58"/>
</dbReference>
<feature type="transmembrane region" description="Helical" evidence="1">
    <location>
        <begin position="12"/>
        <end position="32"/>
    </location>
</feature>
<dbReference type="SUPFAM" id="SSF53300">
    <property type="entry name" value="vWA-like"/>
    <property type="match status" value="1"/>
</dbReference>
<evidence type="ECO:0000313" key="3">
    <source>
        <dbReference type="EMBL" id="HHP81514.1"/>
    </source>
</evidence>
<keyword evidence="1" id="KW-0812">Transmembrane</keyword>
<gene>
    <name evidence="3" type="ORF">ENM84_02490</name>
</gene>
<feature type="transmembrane region" description="Helical" evidence="1">
    <location>
        <begin position="38"/>
        <end position="61"/>
    </location>
</feature>
<protein>
    <submittedName>
        <fullName evidence="3">DUF58 domain-containing protein</fullName>
    </submittedName>
</protein>
<feature type="domain" description="DUF58" evidence="2">
    <location>
        <begin position="205"/>
        <end position="368"/>
    </location>
</feature>